<feature type="compositionally biased region" description="Pro residues" evidence="4">
    <location>
        <begin position="176"/>
        <end position="192"/>
    </location>
</feature>
<dbReference type="InterPro" id="IPR001878">
    <property type="entry name" value="Znf_CCHC"/>
</dbReference>
<dbReference type="AlphaFoldDB" id="A0A210QMN9"/>
<keyword evidence="2" id="KW-0479">Metal-binding</keyword>
<dbReference type="InterPro" id="IPR050502">
    <property type="entry name" value="Euk_RNA-bind_prot"/>
</dbReference>
<dbReference type="GO" id="GO:0008270">
    <property type="term" value="F:zinc ion binding"/>
    <property type="evidence" value="ECO:0007669"/>
    <property type="project" value="UniProtKB-KW"/>
</dbReference>
<dbReference type="Gene3D" id="4.10.60.10">
    <property type="entry name" value="Zinc finger, CCHC-type"/>
    <property type="match status" value="1"/>
</dbReference>
<dbReference type="CDD" id="cd12343">
    <property type="entry name" value="RRM1_2_CoAA_like"/>
    <property type="match status" value="1"/>
</dbReference>
<name>A0A210QMN9_MIZYE</name>
<feature type="region of interest" description="Disordered" evidence="4">
    <location>
        <begin position="105"/>
        <end position="229"/>
    </location>
</feature>
<dbReference type="PROSITE" id="PS50158">
    <property type="entry name" value="ZF_CCHC"/>
    <property type="match status" value="1"/>
</dbReference>
<reference evidence="7 8" key="1">
    <citation type="journal article" date="2017" name="Nat. Ecol. Evol.">
        <title>Scallop genome provides insights into evolution of bilaterian karyotype and development.</title>
        <authorList>
            <person name="Wang S."/>
            <person name="Zhang J."/>
            <person name="Jiao W."/>
            <person name="Li J."/>
            <person name="Xun X."/>
            <person name="Sun Y."/>
            <person name="Guo X."/>
            <person name="Huan P."/>
            <person name="Dong B."/>
            <person name="Zhang L."/>
            <person name="Hu X."/>
            <person name="Sun X."/>
            <person name="Wang J."/>
            <person name="Zhao C."/>
            <person name="Wang Y."/>
            <person name="Wang D."/>
            <person name="Huang X."/>
            <person name="Wang R."/>
            <person name="Lv J."/>
            <person name="Li Y."/>
            <person name="Zhang Z."/>
            <person name="Liu B."/>
            <person name="Lu W."/>
            <person name="Hui Y."/>
            <person name="Liang J."/>
            <person name="Zhou Z."/>
            <person name="Hou R."/>
            <person name="Li X."/>
            <person name="Liu Y."/>
            <person name="Li H."/>
            <person name="Ning X."/>
            <person name="Lin Y."/>
            <person name="Zhao L."/>
            <person name="Xing Q."/>
            <person name="Dou J."/>
            <person name="Li Y."/>
            <person name="Mao J."/>
            <person name="Guo H."/>
            <person name="Dou H."/>
            <person name="Li T."/>
            <person name="Mu C."/>
            <person name="Jiang W."/>
            <person name="Fu Q."/>
            <person name="Fu X."/>
            <person name="Miao Y."/>
            <person name="Liu J."/>
            <person name="Yu Q."/>
            <person name="Li R."/>
            <person name="Liao H."/>
            <person name="Li X."/>
            <person name="Kong Y."/>
            <person name="Jiang Z."/>
            <person name="Chourrout D."/>
            <person name="Li R."/>
            <person name="Bao Z."/>
        </authorList>
    </citation>
    <scope>NUCLEOTIDE SEQUENCE [LARGE SCALE GENOMIC DNA]</scope>
    <source>
        <strain evidence="7 8">PY_sf001</strain>
    </source>
</reference>
<dbReference type="Proteomes" id="UP000242188">
    <property type="component" value="Unassembled WGS sequence"/>
</dbReference>
<feature type="compositionally biased region" description="Basic and acidic residues" evidence="4">
    <location>
        <begin position="195"/>
        <end position="204"/>
    </location>
</feature>
<dbReference type="GO" id="GO:0005634">
    <property type="term" value="C:nucleus"/>
    <property type="evidence" value="ECO:0007669"/>
    <property type="project" value="TreeGrafter"/>
</dbReference>
<keyword evidence="2" id="KW-0863">Zinc-finger</keyword>
<keyword evidence="1 3" id="KW-0694">RNA-binding</keyword>
<dbReference type="Pfam" id="PF00076">
    <property type="entry name" value="RRM_1"/>
    <property type="match status" value="1"/>
</dbReference>
<dbReference type="Gene3D" id="3.30.70.330">
    <property type="match status" value="1"/>
</dbReference>
<keyword evidence="8" id="KW-1185">Reference proteome</keyword>
<dbReference type="PANTHER" id="PTHR48025">
    <property type="entry name" value="OS02G0815200 PROTEIN"/>
    <property type="match status" value="1"/>
</dbReference>
<accession>A0A210QMN9</accession>
<sequence>MPFSNQTTTKLYVGNLPETCKRIELQKLFEPFGQVVECDIVRNYGFVHFADADEAKTAAENLDGTPFEGSTLKVEVSHSKVRQKPGMGGKGECYKCGKEGHWSKDCPKGPTRPKGPRAPHDHYRDPYARDAYDPYYRDRYPPPHPHDRYRPYADPYDRRPPPPRDPYYRESRDPYARPPPEYYGRRSPPPSSRDPYYDYYDRRSYPLPPPPGTSRGMSPPSRSRVPAPY</sequence>
<organism evidence="7 8">
    <name type="scientific">Mizuhopecten yessoensis</name>
    <name type="common">Japanese scallop</name>
    <name type="synonym">Patinopecten yessoensis</name>
    <dbReference type="NCBI Taxonomy" id="6573"/>
    <lineage>
        <taxon>Eukaryota</taxon>
        <taxon>Metazoa</taxon>
        <taxon>Spiralia</taxon>
        <taxon>Lophotrochozoa</taxon>
        <taxon>Mollusca</taxon>
        <taxon>Bivalvia</taxon>
        <taxon>Autobranchia</taxon>
        <taxon>Pteriomorphia</taxon>
        <taxon>Pectinida</taxon>
        <taxon>Pectinoidea</taxon>
        <taxon>Pectinidae</taxon>
        <taxon>Mizuhopecten</taxon>
    </lineage>
</organism>
<evidence type="ECO:0000256" key="2">
    <source>
        <dbReference type="PROSITE-ProRule" id="PRU00047"/>
    </source>
</evidence>
<dbReference type="InterPro" id="IPR012677">
    <property type="entry name" value="Nucleotide-bd_a/b_plait_sf"/>
</dbReference>
<feature type="compositionally biased region" description="Basic and acidic residues" evidence="4">
    <location>
        <begin position="118"/>
        <end position="175"/>
    </location>
</feature>
<dbReference type="STRING" id="6573.A0A210QMN9"/>
<comment type="caution">
    <text evidence="7">The sequence shown here is derived from an EMBL/GenBank/DDBJ whole genome shotgun (WGS) entry which is preliminary data.</text>
</comment>
<proteinExistence type="predicted"/>
<feature type="domain" description="CCHC-type" evidence="6">
    <location>
        <begin position="93"/>
        <end position="108"/>
    </location>
</feature>
<dbReference type="SMART" id="SM00343">
    <property type="entry name" value="ZnF_C2HC"/>
    <property type="match status" value="1"/>
</dbReference>
<gene>
    <name evidence="7" type="ORF">KP79_PYT10011</name>
</gene>
<dbReference type="OrthoDB" id="79941at2759"/>
<protein>
    <submittedName>
        <fullName evidence="7">RNA-binding protein lark</fullName>
    </submittedName>
</protein>
<dbReference type="PROSITE" id="PS50102">
    <property type="entry name" value="RRM"/>
    <property type="match status" value="1"/>
</dbReference>
<dbReference type="SMART" id="SM00360">
    <property type="entry name" value="RRM"/>
    <property type="match status" value="1"/>
</dbReference>
<dbReference type="GO" id="GO:0003729">
    <property type="term" value="F:mRNA binding"/>
    <property type="evidence" value="ECO:0007669"/>
    <property type="project" value="TreeGrafter"/>
</dbReference>
<keyword evidence="2" id="KW-0862">Zinc</keyword>
<dbReference type="PANTHER" id="PTHR48025:SF1">
    <property type="entry name" value="RRM DOMAIN-CONTAINING PROTEIN"/>
    <property type="match status" value="1"/>
</dbReference>
<evidence type="ECO:0000313" key="7">
    <source>
        <dbReference type="EMBL" id="OWF49995.1"/>
    </source>
</evidence>
<dbReference type="InterPro" id="IPR000504">
    <property type="entry name" value="RRM_dom"/>
</dbReference>
<evidence type="ECO:0000256" key="3">
    <source>
        <dbReference type="PROSITE-ProRule" id="PRU00176"/>
    </source>
</evidence>
<evidence type="ECO:0000313" key="8">
    <source>
        <dbReference type="Proteomes" id="UP000242188"/>
    </source>
</evidence>
<evidence type="ECO:0000259" key="6">
    <source>
        <dbReference type="PROSITE" id="PS50158"/>
    </source>
</evidence>
<dbReference type="InterPro" id="IPR035979">
    <property type="entry name" value="RBD_domain_sf"/>
</dbReference>
<dbReference type="SUPFAM" id="SSF54928">
    <property type="entry name" value="RNA-binding domain, RBD"/>
    <property type="match status" value="1"/>
</dbReference>
<dbReference type="EMBL" id="NEDP02002839">
    <property type="protein sequence ID" value="OWF49995.1"/>
    <property type="molecule type" value="Genomic_DNA"/>
</dbReference>
<dbReference type="Pfam" id="PF00098">
    <property type="entry name" value="zf-CCHC"/>
    <property type="match status" value="1"/>
</dbReference>
<evidence type="ECO:0000259" key="5">
    <source>
        <dbReference type="PROSITE" id="PS50102"/>
    </source>
</evidence>
<evidence type="ECO:0000256" key="1">
    <source>
        <dbReference type="ARBA" id="ARBA00022884"/>
    </source>
</evidence>
<evidence type="ECO:0000256" key="4">
    <source>
        <dbReference type="SAM" id="MobiDB-lite"/>
    </source>
</evidence>
<feature type="domain" description="RRM" evidence="5">
    <location>
        <begin position="9"/>
        <end position="79"/>
    </location>
</feature>